<keyword evidence="4" id="KW-1185">Reference proteome</keyword>
<reference evidence="3 4" key="1">
    <citation type="submission" date="2022-09" db="EMBL/GenBank/DDBJ databases">
        <authorList>
            <person name="Palmer J.M."/>
        </authorList>
    </citation>
    <scope>NUCLEOTIDE SEQUENCE [LARGE SCALE GENOMIC DNA]</scope>
    <source>
        <strain evidence="3 4">DSM 7382</strain>
    </source>
</reference>
<name>A0AAW0G178_9APHY</name>
<dbReference type="InterPro" id="IPR011009">
    <property type="entry name" value="Kinase-like_dom_sf"/>
</dbReference>
<dbReference type="SUPFAM" id="SSF56112">
    <property type="entry name" value="Protein kinase-like (PK-like)"/>
    <property type="match status" value="1"/>
</dbReference>
<feature type="chain" id="PRO_5043799411" description="Protein kinase domain-containing protein" evidence="1">
    <location>
        <begin position="22"/>
        <end position="514"/>
    </location>
</feature>
<evidence type="ECO:0000313" key="3">
    <source>
        <dbReference type="EMBL" id="KAK7683307.1"/>
    </source>
</evidence>
<dbReference type="Gene3D" id="1.10.510.10">
    <property type="entry name" value="Transferase(Phosphotransferase) domain 1"/>
    <property type="match status" value="1"/>
</dbReference>
<dbReference type="Pfam" id="PF07714">
    <property type="entry name" value="PK_Tyr_Ser-Thr"/>
    <property type="match status" value="1"/>
</dbReference>
<dbReference type="InterPro" id="IPR036537">
    <property type="entry name" value="Adaptor_Cbl_N_dom_sf"/>
</dbReference>
<dbReference type="Proteomes" id="UP001385951">
    <property type="component" value="Unassembled WGS sequence"/>
</dbReference>
<dbReference type="InterPro" id="IPR000719">
    <property type="entry name" value="Prot_kinase_dom"/>
</dbReference>
<dbReference type="CDD" id="cd21037">
    <property type="entry name" value="MLKL_NTD"/>
    <property type="match status" value="1"/>
</dbReference>
<accession>A0AAW0G178</accession>
<dbReference type="InterPro" id="IPR001245">
    <property type="entry name" value="Ser-Thr/Tyr_kinase_cat_dom"/>
</dbReference>
<dbReference type="EMBL" id="JASBNA010000031">
    <property type="protein sequence ID" value="KAK7683307.1"/>
    <property type="molecule type" value="Genomic_DNA"/>
</dbReference>
<sequence>MALAVLGGVVLSTAEVAGSLGVPYISTVASIVQLIQDSCQRVTLHNKKCEALSNKARTLLVCFMEKSRSLDNSELRTHADQLQSVLEMVSRRMSEWAQIGRMRAFLRDGEVARQIEKADGELDNAVATFQLNATMDAHFSLERLDRKVEVIFERFVANPTEGIKRIQEYQTSDREDITEPMMRIGQKKLKSLRQSEHGSGSPSENLMAAIQGRKQECEKVERALTELYRKLKIPPTIKILDGEVTREDSIPMSGGLYSDVWIGWWLSETKVALKALREVRTTNPKAVKRFEQELKVWSCLSHPNILQFLGLVTDIGHFLQIVSPWQENGNILNFVQSNPTADRIQLLTGASYGLTYLHEKGIVHGNLRCSNILVSDKNEALVCDFGMSKVVEDITDQFASITLTKAGSSRWLAPELMEGTINFPDMACDVYSFGMTMYECLTGSIPFASLKKNAQVIRKVTQEGARPERPLDGDGIVWMTDSVREILQMCWNEEPKDRLRMTDVGAQLAESGKK</sequence>
<dbReference type="InterPro" id="IPR051681">
    <property type="entry name" value="Ser/Thr_Kinases-Pseudokinases"/>
</dbReference>
<dbReference type="PANTHER" id="PTHR44329:SF214">
    <property type="entry name" value="PROTEIN KINASE DOMAIN-CONTAINING PROTEIN"/>
    <property type="match status" value="1"/>
</dbReference>
<evidence type="ECO:0000256" key="1">
    <source>
        <dbReference type="SAM" id="SignalP"/>
    </source>
</evidence>
<protein>
    <recommendedName>
        <fullName evidence="2">Protein kinase domain-containing protein</fullName>
    </recommendedName>
</protein>
<keyword evidence="1" id="KW-0732">Signal</keyword>
<organism evidence="3 4">
    <name type="scientific">Cerrena zonata</name>
    <dbReference type="NCBI Taxonomy" id="2478898"/>
    <lineage>
        <taxon>Eukaryota</taxon>
        <taxon>Fungi</taxon>
        <taxon>Dikarya</taxon>
        <taxon>Basidiomycota</taxon>
        <taxon>Agaricomycotina</taxon>
        <taxon>Agaricomycetes</taxon>
        <taxon>Polyporales</taxon>
        <taxon>Cerrenaceae</taxon>
        <taxon>Cerrena</taxon>
    </lineage>
</organism>
<dbReference type="GO" id="GO:0004674">
    <property type="term" value="F:protein serine/threonine kinase activity"/>
    <property type="evidence" value="ECO:0007669"/>
    <property type="project" value="TreeGrafter"/>
</dbReference>
<gene>
    <name evidence="3" type="ORF">QCA50_013569</name>
</gene>
<dbReference type="PANTHER" id="PTHR44329">
    <property type="entry name" value="SERINE/THREONINE-PROTEIN KINASE TNNI3K-RELATED"/>
    <property type="match status" value="1"/>
</dbReference>
<evidence type="ECO:0000259" key="2">
    <source>
        <dbReference type="PROSITE" id="PS50011"/>
    </source>
</evidence>
<evidence type="ECO:0000313" key="4">
    <source>
        <dbReference type="Proteomes" id="UP001385951"/>
    </source>
</evidence>
<dbReference type="AlphaFoldDB" id="A0AAW0G178"/>
<dbReference type="InterPro" id="IPR059179">
    <property type="entry name" value="MLKL-like_MCAfunc"/>
</dbReference>
<dbReference type="GO" id="GO:0007166">
    <property type="term" value="P:cell surface receptor signaling pathway"/>
    <property type="evidence" value="ECO:0007669"/>
    <property type="project" value="InterPro"/>
</dbReference>
<dbReference type="PROSITE" id="PS50011">
    <property type="entry name" value="PROTEIN_KINASE_DOM"/>
    <property type="match status" value="1"/>
</dbReference>
<proteinExistence type="predicted"/>
<dbReference type="Gene3D" id="1.20.930.20">
    <property type="entry name" value="Adaptor protein Cbl, N-terminal domain"/>
    <property type="match status" value="1"/>
</dbReference>
<feature type="domain" description="Protein kinase" evidence="2">
    <location>
        <begin position="246"/>
        <end position="514"/>
    </location>
</feature>
<dbReference type="GO" id="GO:0005524">
    <property type="term" value="F:ATP binding"/>
    <property type="evidence" value="ECO:0007669"/>
    <property type="project" value="InterPro"/>
</dbReference>
<comment type="caution">
    <text evidence="3">The sequence shown here is derived from an EMBL/GenBank/DDBJ whole genome shotgun (WGS) entry which is preliminary data.</text>
</comment>
<feature type="signal peptide" evidence="1">
    <location>
        <begin position="1"/>
        <end position="21"/>
    </location>
</feature>